<dbReference type="InterPro" id="IPR051276">
    <property type="entry name" value="Saccharopine_DH-like_oxidrdct"/>
</dbReference>
<evidence type="ECO:0000313" key="3">
    <source>
        <dbReference type="Proteomes" id="UP001497623"/>
    </source>
</evidence>
<organism evidence="2 3">
    <name type="scientific">Meganyctiphanes norvegica</name>
    <name type="common">Northern krill</name>
    <name type="synonym">Thysanopoda norvegica</name>
    <dbReference type="NCBI Taxonomy" id="48144"/>
    <lineage>
        <taxon>Eukaryota</taxon>
        <taxon>Metazoa</taxon>
        <taxon>Ecdysozoa</taxon>
        <taxon>Arthropoda</taxon>
        <taxon>Crustacea</taxon>
        <taxon>Multicrustacea</taxon>
        <taxon>Malacostraca</taxon>
        <taxon>Eumalacostraca</taxon>
        <taxon>Eucarida</taxon>
        <taxon>Euphausiacea</taxon>
        <taxon>Euphausiidae</taxon>
        <taxon>Meganyctiphanes</taxon>
    </lineage>
</organism>
<dbReference type="PANTHER" id="PTHR12286">
    <property type="entry name" value="SACCHAROPINE DEHYDROGENASE-LIKE OXIDOREDUCTASE"/>
    <property type="match status" value="1"/>
</dbReference>
<accession>A0AAV2S0T3</accession>
<name>A0AAV2S0T3_MEGNR</name>
<dbReference type="GO" id="GO:0005811">
    <property type="term" value="C:lipid droplet"/>
    <property type="evidence" value="ECO:0007669"/>
    <property type="project" value="TreeGrafter"/>
</dbReference>
<dbReference type="PANTHER" id="PTHR12286:SF5">
    <property type="entry name" value="SACCHAROPINE DEHYDROGENASE-LIKE OXIDOREDUCTASE"/>
    <property type="match status" value="1"/>
</dbReference>
<dbReference type="EMBL" id="CAXKWB010038681">
    <property type="protein sequence ID" value="CAL4152147.1"/>
    <property type="molecule type" value="Genomic_DNA"/>
</dbReference>
<evidence type="ECO:0000313" key="2">
    <source>
        <dbReference type="EMBL" id="CAL4152147.1"/>
    </source>
</evidence>
<dbReference type="Proteomes" id="UP001497623">
    <property type="component" value="Unassembled WGS sequence"/>
</dbReference>
<feature type="signal peptide" evidence="1">
    <location>
        <begin position="1"/>
        <end position="21"/>
    </location>
</feature>
<keyword evidence="3" id="KW-1185">Reference proteome</keyword>
<keyword evidence="1" id="KW-0732">Signal</keyword>
<dbReference type="Gene3D" id="3.40.50.720">
    <property type="entry name" value="NAD(P)-binding Rossmann-like Domain"/>
    <property type="match status" value="1"/>
</dbReference>
<dbReference type="AlphaFoldDB" id="A0AAV2S0T3"/>
<protein>
    <recommendedName>
        <fullName evidence="4">Saccharopine dehydrogenase</fullName>
    </recommendedName>
</protein>
<reference evidence="2 3" key="1">
    <citation type="submission" date="2024-05" db="EMBL/GenBank/DDBJ databases">
        <authorList>
            <person name="Wallberg A."/>
        </authorList>
    </citation>
    <scope>NUCLEOTIDE SEQUENCE [LARGE SCALE GENOMIC DNA]</scope>
</reference>
<proteinExistence type="predicted"/>
<dbReference type="GO" id="GO:0009247">
    <property type="term" value="P:glycolipid biosynthetic process"/>
    <property type="evidence" value="ECO:0007669"/>
    <property type="project" value="TreeGrafter"/>
</dbReference>
<dbReference type="GO" id="GO:0005739">
    <property type="term" value="C:mitochondrion"/>
    <property type="evidence" value="ECO:0007669"/>
    <property type="project" value="TreeGrafter"/>
</dbReference>
<evidence type="ECO:0008006" key="4">
    <source>
        <dbReference type="Google" id="ProtNLM"/>
    </source>
</evidence>
<sequence length="461" mass="51587">MLNKHFCNLLILICIKECILSSSISEFIPFYSYNPVTVRISQYMPREVTSQVEKASRIHNSAPPTILTELWLSRHDRALHNMLREANLQTEGMFARYGTFGIEGIEKEREIVVIQIMKVVIPCVISFQLYCETVCTACIENGSDHVDISGEPQFLEEIQLKYNKSAKEAGLHIVGACGYDSIPAEMGIQFMESNFPGKINSVDLYSRVRSKGGNTAINIGTLESAVLSMAEKDKIFKIRKQLFTTKLPKPKFRNEKRGAIHHNKLVNLWGVAFPLDEPVVLRTQRYKYETLGKHPIQFKGYIAAKRKLAAQSVLFGMGYIALLASNRWTRSVLLKYPEIMTRGAFKSTGGDRDALRNMTFTSTLVGKGWENVALQSSDHPAAPDKDIVVEVSGPDPGYAATSLMLVSCAMTLLREKSSCTEKGGVLTPGVAFMNTNILERLQERGMKFKVVKDPTIPSKLY</sequence>
<comment type="caution">
    <text evidence="2">The sequence shown here is derived from an EMBL/GenBank/DDBJ whole genome shotgun (WGS) entry which is preliminary data.</text>
</comment>
<feature type="chain" id="PRO_5043819584" description="Saccharopine dehydrogenase" evidence="1">
    <location>
        <begin position="22"/>
        <end position="461"/>
    </location>
</feature>
<gene>
    <name evidence="2" type="ORF">MNOR_LOCUS30901</name>
</gene>
<evidence type="ECO:0000256" key="1">
    <source>
        <dbReference type="SAM" id="SignalP"/>
    </source>
</evidence>
<dbReference type="GO" id="GO:0005886">
    <property type="term" value="C:plasma membrane"/>
    <property type="evidence" value="ECO:0007669"/>
    <property type="project" value="TreeGrafter"/>
</dbReference>
<feature type="non-terminal residue" evidence="2">
    <location>
        <position position="461"/>
    </location>
</feature>